<dbReference type="EMBL" id="JAKELL010000021">
    <property type="protein sequence ID" value="KAH8992689.1"/>
    <property type="molecule type" value="Genomic_DNA"/>
</dbReference>
<name>A0AAD4QE61_9AGAM</name>
<dbReference type="Gene3D" id="1.20.1270.60">
    <property type="entry name" value="Arfaptin homology (AH) domain/BAR domain"/>
    <property type="match status" value="1"/>
</dbReference>
<dbReference type="AlphaFoldDB" id="A0AAD4QE61"/>
<keyword evidence="3" id="KW-1185">Reference proteome</keyword>
<dbReference type="Proteomes" id="UP001201163">
    <property type="component" value="Unassembled WGS sequence"/>
</dbReference>
<proteinExistence type="predicted"/>
<evidence type="ECO:0000259" key="1">
    <source>
        <dbReference type="Pfam" id="PF00611"/>
    </source>
</evidence>
<comment type="caution">
    <text evidence="2">The sequence shown here is derived from an EMBL/GenBank/DDBJ whole genome shotgun (WGS) entry which is preliminary data.</text>
</comment>
<accession>A0AAD4QE61</accession>
<organism evidence="2 3">
    <name type="scientific">Lactarius akahatsu</name>
    <dbReference type="NCBI Taxonomy" id="416441"/>
    <lineage>
        <taxon>Eukaryota</taxon>
        <taxon>Fungi</taxon>
        <taxon>Dikarya</taxon>
        <taxon>Basidiomycota</taxon>
        <taxon>Agaricomycotina</taxon>
        <taxon>Agaricomycetes</taxon>
        <taxon>Russulales</taxon>
        <taxon>Russulaceae</taxon>
        <taxon>Lactarius</taxon>
    </lineage>
</organism>
<feature type="domain" description="FCH" evidence="1">
    <location>
        <begin position="34"/>
        <end position="97"/>
    </location>
</feature>
<dbReference type="Pfam" id="PF00611">
    <property type="entry name" value="FCH"/>
    <property type="match status" value="1"/>
</dbReference>
<dbReference type="SUPFAM" id="SSF103657">
    <property type="entry name" value="BAR/IMD domain-like"/>
    <property type="match status" value="1"/>
</dbReference>
<dbReference type="InterPro" id="IPR027267">
    <property type="entry name" value="AH/BAR_dom_sf"/>
</dbReference>
<evidence type="ECO:0000313" key="3">
    <source>
        <dbReference type="Proteomes" id="UP001201163"/>
    </source>
</evidence>
<evidence type="ECO:0000313" key="2">
    <source>
        <dbReference type="EMBL" id="KAH8992689.1"/>
    </source>
</evidence>
<gene>
    <name evidence="2" type="ORF">EDB92DRAFT_1945106</name>
</gene>
<reference evidence="2" key="1">
    <citation type="submission" date="2022-01" db="EMBL/GenBank/DDBJ databases">
        <title>Comparative genomics reveals a dynamic genome evolution in the ectomycorrhizal milk-cap (Lactarius) mushrooms.</title>
        <authorList>
            <consortium name="DOE Joint Genome Institute"/>
            <person name="Lebreton A."/>
            <person name="Tang N."/>
            <person name="Kuo A."/>
            <person name="LaButti K."/>
            <person name="Drula E."/>
            <person name="Barry K."/>
            <person name="Clum A."/>
            <person name="Lipzen A."/>
            <person name="Mousain D."/>
            <person name="Ng V."/>
            <person name="Wang R."/>
            <person name="Wang X."/>
            <person name="Dai Y."/>
            <person name="Henrissat B."/>
            <person name="Grigoriev I.V."/>
            <person name="Guerin-Laguette A."/>
            <person name="Yu F."/>
            <person name="Martin F.M."/>
        </authorList>
    </citation>
    <scope>NUCLEOTIDE SEQUENCE</scope>
    <source>
        <strain evidence="2">QP</strain>
    </source>
</reference>
<dbReference type="InterPro" id="IPR001060">
    <property type="entry name" value="FCH_dom"/>
</dbReference>
<protein>
    <recommendedName>
        <fullName evidence="1">FCH domain-containing protein</fullName>
    </recommendedName>
</protein>
<sequence>MSFISVEPQSRVTLESHSNSLLTQFDVQLEIIADRYLTFFQERRRIEIFYVSSLRKLHREATAVTVGAPFNSRAEPTTTRAAWDKVIDNLEREADTQQAFVNVLDKDVIPPLAMLKASHKLSKRVEEGLKQSAAKYADHAENTISKLQQAYSKKYHPRQYAQSADVSKCSQDVPNKRFGNMVSALFGGRQEDLGGLEPEEGTTNIIHGFQLQLVC</sequence>